<dbReference type="AlphaFoldDB" id="A0A679KHM6"/>
<keyword evidence="1 2" id="KW-0807">Transducer</keyword>
<feature type="transmembrane region" description="Helical" evidence="4">
    <location>
        <begin position="127"/>
        <end position="149"/>
    </location>
</feature>
<keyword evidence="4" id="KW-0812">Transmembrane</keyword>
<feature type="domain" description="Methyl-accepting transducer" evidence="5">
    <location>
        <begin position="227"/>
        <end position="467"/>
    </location>
</feature>
<evidence type="ECO:0000256" key="4">
    <source>
        <dbReference type="SAM" id="Phobius"/>
    </source>
</evidence>
<dbReference type="SUPFAM" id="SSF58104">
    <property type="entry name" value="Methyl-accepting chemotaxis protein (MCP) signaling domain"/>
    <property type="match status" value="1"/>
</dbReference>
<evidence type="ECO:0000256" key="3">
    <source>
        <dbReference type="SAM" id="Coils"/>
    </source>
</evidence>
<evidence type="ECO:0000256" key="1">
    <source>
        <dbReference type="ARBA" id="ARBA00023224"/>
    </source>
</evidence>
<dbReference type="EMBL" id="LR743511">
    <property type="protein sequence ID" value="CAA2145149.1"/>
    <property type="molecule type" value="Genomic_DNA"/>
</dbReference>
<reference evidence="6" key="1">
    <citation type="submission" date="2019-12" db="EMBL/GenBank/DDBJ databases">
        <authorList>
            <person name="Cremers G."/>
        </authorList>
    </citation>
    <scope>NUCLEOTIDE SEQUENCE</scope>
    <source>
        <strain evidence="6">Mbul2</strain>
    </source>
</reference>
<protein>
    <submittedName>
        <fullName evidence="6">Methyl-accepting chemotaxis protein 4</fullName>
    </submittedName>
</protein>
<keyword evidence="3" id="KW-0175">Coiled coil</keyword>
<dbReference type="RefSeq" id="WP_339163591.1">
    <property type="nucleotide sequence ID" value="NZ_LR743511.1"/>
</dbReference>
<feature type="transmembrane region" description="Helical" evidence="4">
    <location>
        <begin position="23"/>
        <end position="41"/>
    </location>
</feature>
<evidence type="ECO:0000313" key="6">
    <source>
        <dbReference type="EMBL" id="CAA2145149.1"/>
    </source>
</evidence>
<feature type="transmembrane region" description="Helical" evidence="4">
    <location>
        <begin position="158"/>
        <end position="177"/>
    </location>
</feature>
<gene>
    <name evidence="6" type="primary">mcp4_11</name>
    <name evidence="6" type="ORF">MBLL_04271</name>
</gene>
<dbReference type="InterPro" id="IPR004089">
    <property type="entry name" value="MCPsignal_dom"/>
</dbReference>
<dbReference type="PANTHER" id="PTHR32089:SF112">
    <property type="entry name" value="LYSOZYME-LIKE PROTEIN-RELATED"/>
    <property type="match status" value="1"/>
</dbReference>
<proteinExistence type="predicted"/>
<feature type="transmembrane region" description="Helical" evidence="4">
    <location>
        <begin position="106"/>
        <end position="121"/>
    </location>
</feature>
<dbReference type="SMART" id="SM00283">
    <property type="entry name" value="MA"/>
    <property type="match status" value="1"/>
</dbReference>
<dbReference type="PROSITE" id="PS50111">
    <property type="entry name" value="CHEMOTAXIS_TRANSDUC_2"/>
    <property type="match status" value="1"/>
</dbReference>
<name>A0A679KHM6_9HYPH</name>
<feature type="transmembrane region" description="Helical" evidence="4">
    <location>
        <begin position="76"/>
        <end position="94"/>
    </location>
</feature>
<sequence length="502" mass="51608">MTLHPAPAQGSTLDKIRTSSGKALIGLLWVNVALIVGINAWQGALPSIAVAGAALALALPPTWLSTHDLTGPRTRVASSMALAGLVAVLVAILQREGAGRSLQLDAHMYFFASLAMVAAWLDWKALIAYAAIVAVHHLGLSLVLPSLVFPDGAGIDRVLLHASILIAQTGVLVWLVASLQAGVAASDALQQSVADRDAAEAQKAQAVAQVEAEQARMQAVEAQVRAFQGAVGRAVGTIEQTLGAMDGSAARLLRFARETTQATDGASASSQHASRNVRQIAQTCLGLTSAADEIAGHLAVTSTVTRAAADEARQTGETVHALTASVERIGSVITAIRQVAEQTNLLALNATIEAARAGEAGRGFGVVAAEVKTLAGQTAGATEEIAAQIRDVEGATQTAIAFMRGFAAQIADVERTTVAIVEAIERQRRATQAMDINVGAAVQDAQSATAQVSAVAEALATTTVVADEVQASTQAVRDQVGLLGTVIAAFVRDLHTGQARAA</sequence>
<evidence type="ECO:0000259" key="5">
    <source>
        <dbReference type="PROSITE" id="PS50111"/>
    </source>
</evidence>
<dbReference type="GO" id="GO:0007165">
    <property type="term" value="P:signal transduction"/>
    <property type="evidence" value="ECO:0007669"/>
    <property type="project" value="UniProtKB-KW"/>
</dbReference>
<dbReference type="Pfam" id="PF00015">
    <property type="entry name" value="MCPsignal"/>
    <property type="match status" value="1"/>
</dbReference>
<organism evidence="6">
    <name type="scientific">Methylobacterium bullatum</name>
    <dbReference type="NCBI Taxonomy" id="570505"/>
    <lineage>
        <taxon>Bacteria</taxon>
        <taxon>Pseudomonadati</taxon>
        <taxon>Pseudomonadota</taxon>
        <taxon>Alphaproteobacteria</taxon>
        <taxon>Hyphomicrobiales</taxon>
        <taxon>Methylobacteriaceae</taxon>
        <taxon>Methylobacterium</taxon>
    </lineage>
</organism>
<accession>A0A679KHM6</accession>
<keyword evidence="4" id="KW-1133">Transmembrane helix</keyword>
<feature type="coiled-coil region" evidence="3">
    <location>
        <begin position="196"/>
        <end position="223"/>
    </location>
</feature>
<keyword evidence="4" id="KW-0472">Membrane</keyword>
<dbReference type="Gene3D" id="1.10.287.950">
    <property type="entry name" value="Methyl-accepting chemotaxis protein"/>
    <property type="match status" value="1"/>
</dbReference>
<evidence type="ECO:0000256" key="2">
    <source>
        <dbReference type="PROSITE-ProRule" id="PRU00284"/>
    </source>
</evidence>
<dbReference type="GO" id="GO:0016020">
    <property type="term" value="C:membrane"/>
    <property type="evidence" value="ECO:0007669"/>
    <property type="project" value="InterPro"/>
</dbReference>
<dbReference type="PANTHER" id="PTHR32089">
    <property type="entry name" value="METHYL-ACCEPTING CHEMOTAXIS PROTEIN MCPB"/>
    <property type="match status" value="1"/>
</dbReference>